<reference evidence="2" key="1">
    <citation type="submission" date="2016-10" db="EMBL/GenBank/DDBJ databases">
        <authorList>
            <person name="Varghese N."/>
            <person name="Submissions S."/>
        </authorList>
    </citation>
    <scope>NUCLEOTIDE SEQUENCE [LARGE SCALE GENOMIC DNA]</scope>
    <source>
        <strain evidence="2">Nm44</strain>
    </source>
</reference>
<dbReference type="OrthoDB" id="123525at2"/>
<evidence type="ECO:0000313" key="2">
    <source>
        <dbReference type="Proteomes" id="UP000183287"/>
    </source>
</evidence>
<name>A0A1I4Q8T0_9PROT</name>
<dbReference type="EMBL" id="FOUB01000025">
    <property type="protein sequence ID" value="SFM36469.1"/>
    <property type="molecule type" value="Genomic_DNA"/>
</dbReference>
<evidence type="ECO:0000313" key="1">
    <source>
        <dbReference type="EMBL" id="SFM36469.1"/>
    </source>
</evidence>
<protein>
    <submittedName>
        <fullName evidence="1">Uncharacterized protein</fullName>
    </submittedName>
</protein>
<dbReference type="Proteomes" id="UP000183287">
    <property type="component" value="Unassembled WGS sequence"/>
</dbReference>
<proteinExistence type="predicted"/>
<accession>A0A1I4Q8T0</accession>
<keyword evidence="2" id="KW-1185">Reference proteome</keyword>
<dbReference type="AlphaFoldDB" id="A0A1I4Q8T0"/>
<dbReference type="RefSeq" id="WP_074905534.1">
    <property type="nucleotide sequence ID" value="NZ_FOUB01000025.1"/>
</dbReference>
<sequence>MEYIKNITKIRLTKFIDADKKTAKSYDFVNGKLVKETNGNFWNGSFETININYTELPDFINSMVSWEFLIQGVHHSLTEGNCPEDATRLKETFPFADSPGLLCIDSDSVHKQGIQSLEELNNALGKIDPSLNNIYKVMSTSASSNISVDGKEFNGLRGVHTFIPIDTTKNNKAILEILHARSIIAGFGYAKVTISGNIIICSLVDKALCTSNQPIYEGGAIINNDSIKQDRQVETFDGDMLSAASILPLTQEEIEIFQKKSEALRASVAEEAQKVREQFQKVHSARLIEKNYQLTTTNAAHIIDRAITDYELYGQISILLETGEEVTVQQILDNPVKYHNAECAHPLDRSIRGKSIIYSNQDKPVIHTFAHGGEVFFL</sequence>
<organism evidence="1 2">
    <name type="scientific">Nitrosomonas communis</name>
    <dbReference type="NCBI Taxonomy" id="44574"/>
    <lineage>
        <taxon>Bacteria</taxon>
        <taxon>Pseudomonadati</taxon>
        <taxon>Pseudomonadota</taxon>
        <taxon>Betaproteobacteria</taxon>
        <taxon>Nitrosomonadales</taxon>
        <taxon>Nitrosomonadaceae</taxon>
        <taxon>Nitrosomonas</taxon>
    </lineage>
</organism>
<gene>
    <name evidence="1" type="ORF">SAMN05421863_102534</name>
</gene>